<dbReference type="RefSeq" id="WP_132531678.1">
    <property type="nucleotide sequence ID" value="NZ_BMJO01000004.1"/>
</dbReference>
<reference evidence="4" key="2">
    <citation type="journal article" date="2019" name="Int. J. Syst. Evol. Microbiol.">
        <title>The Global Catalogue of Microorganisms (GCM) 10K type strain sequencing project: providing services to taxonomists for standard genome sequencing and annotation.</title>
        <authorList>
            <consortium name="The Broad Institute Genomics Platform"/>
            <consortium name="The Broad Institute Genome Sequencing Center for Infectious Disease"/>
            <person name="Wu L."/>
            <person name="Ma J."/>
        </authorList>
    </citation>
    <scope>NUCLEOTIDE SEQUENCE [LARGE SCALE GENOMIC DNA]</scope>
    <source>
        <strain evidence="4">CGMCC 1.15644</strain>
    </source>
</reference>
<name>A0A4R2HF65_9SPHI</name>
<dbReference type="Proteomes" id="UP000622648">
    <property type="component" value="Unassembled WGS sequence"/>
</dbReference>
<reference evidence="1" key="4">
    <citation type="submission" date="2024-05" db="EMBL/GenBank/DDBJ databases">
        <authorList>
            <person name="Sun Q."/>
            <person name="Zhou Y."/>
        </authorList>
    </citation>
    <scope>NUCLEOTIDE SEQUENCE</scope>
    <source>
        <strain evidence="1">CGMCC 1.15644</strain>
    </source>
</reference>
<evidence type="ECO:0000313" key="4">
    <source>
        <dbReference type="Proteomes" id="UP000622648"/>
    </source>
</evidence>
<evidence type="ECO:0008006" key="5">
    <source>
        <dbReference type="Google" id="ProtNLM"/>
    </source>
</evidence>
<gene>
    <name evidence="2" type="ORF">EV200_103473</name>
    <name evidence="1" type="ORF">GCM10011413_27080</name>
</gene>
<proteinExistence type="predicted"/>
<evidence type="ECO:0000313" key="2">
    <source>
        <dbReference type="EMBL" id="TCO27139.1"/>
    </source>
</evidence>
<dbReference type="Gene3D" id="3.10.450.50">
    <property type="match status" value="1"/>
</dbReference>
<dbReference type="SUPFAM" id="SSF54427">
    <property type="entry name" value="NTF2-like"/>
    <property type="match status" value="1"/>
</dbReference>
<organism evidence="2 3">
    <name type="scientific">Pedobacter psychrotolerans</name>
    <dbReference type="NCBI Taxonomy" id="1843235"/>
    <lineage>
        <taxon>Bacteria</taxon>
        <taxon>Pseudomonadati</taxon>
        <taxon>Bacteroidota</taxon>
        <taxon>Sphingobacteriia</taxon>
        <taxon>Sphingobacteriales</taxon>
        <taxon>Sphingobacteriaceae</taxon>
        <taxon>Pedobacter</taxon>
    </lineage>
</organism>
<dbReference type="EMBL" id="SLWO01000003">
    <property type="protein sequence ID" value="TCO27139.1"/>
    <property type="molecule type" value="Genomic_DNA"/>
</dbReference>
<sequence>MAVDLSKLSNPKVKAAITALQNGDLKGWFALFSENVAFYDDGNQVQFNNFFKKAFGHERFISIDAVEDNGLSVYGDFHSDQWGDFKTVFKFQIDKSGKISRLDIGQAYESGV</sequence>
<protein>
    <recommendedName>
        <fullName evidence="5">SnoaL-like protein</fullName>
    </recommendedName>
</protein>
<evidence type="ECO:0000313" key="1">
    <source>
        <dbReference type="EMBL" id="GGE59207.1"/>
    </source>
</evidence>
<dbReference type="OrthoDB" id="4762924at2"/>
<dbReference type="AlphaFoldDB" id="A0A4R2HF65"/>
<accession>A0A4R2HF65</accession>
<keyword evidence="4" id="KW-1185">Reference proteome</keyword>
<reference evidence="1" key="1">
    <citation type="journal article" date="2014" name="Int. J. Syst. Evol. Microbiol.">
        <title>Complete genome of a new Firmicutes species belonging to the dominant human colonic microbiota ('Ruminococcus bicirculans') reveals two chromosomes and a selective capacity to utilize plant glucans.</title>
        <authorList>
            <consortium name="NISC Comparative Sequencing Program"/>
            <person name="Wegmann U."/>
            <person name="Louis P."/>
            <person name="Goesmann A."/>
            <person name="Henrissat B."/>
            <person name="Duncan S.H."/>
            <person name="Flint H.J."/>
        </authorList>
    </citation>
    <scope>NUCLEOTIDE SEQUENCE</scope>
    <source>
        <strain evidence="1">CGMCC 1.15644</strain>
    </source>
</reference>
<reference evidence="2 3" key="3">
    <citation type="submission" date="2019-03" db="EMBL/GenBank/DDBJ databases">
        <title>Genomic Encyclopedia of Type Strains, Phase IV (KMG-IV): sequencing the most valuable type-strain genomes for metagenomic binning, comparative biology and taxonomic classification.</title>
        <authorList>
            <person name="Goeker M."/>
        </authorList>
    </citation>
    <scope>NUCLEOTIDE SEQUENCE [LARGE SCALE GENOMIC DNA]</scope>
    <source>
        <strain evidence="2 3">DSM 103236</strain>
    </source>
</reference>
<dbReference type="EMBL" id="BMJO01000004">
    <property type="protein sequence ID" value="GGE59207.1"/>
    <property type="molecule type" value="Genomic_DNA"/>
</dbReference>
<comment type="caution">
    <text evidence="2">The sequence shown here is derived from an EMBL/GenBank/DDBJ whole genome shotgun (WGS) entry which is preliminary data.</text>
</comment>
<dbReference type="Proteomes" id="UP000295684">
    <property type="component" value="Unassembled WGS sequence"/>
</dbReference>
<dbReference type="InterPro" id="IPR032710">
    <property type="entry name" value="NTF2-like_dom_sf"/>
</dbReference>
<evidence type="ECO:0000313" key="3">
    <source>
        <dbReference type="Proteomes" id="UP000295684"/>
    </source>
</evidence>